<evidence type="ECO:0000313" key="7">
    <source>
        <dbReference type="Proteomes" id="UP000075391"/>
    </source>
</evidence>
<evidence type="ECO:0000256" key="2">
    <source>
        <dbReference type="ARBA" id="ARBA00023015"/>
    </source>
</evidence>
<dbReference type="SUPFAM" id="SSF46785">
    <property type="entry name" value="Winged helix' DNA-binding domain"/>
    <property type="match status" value="1"/>
</dbReference>
<dbReference type="FunFam" id="1.10.10.10:FF:000001">
    <property type="entry name" value="LysR family transcriptional regulator"/>
    <property type="match status" value="1"/>
</dbReference>
<dbReference type="InterPro" id="IPR036388">
    <property type="entry name" value="WH-like_DNA-bd_sf"/>
</dbReference>
<comment type="caution">
    <text evidence="6">The sequence shown here is derived from an EMBL/GenBank/DDBJ whole genome shotgun (WGS) entry which is preliminary data.</text>
</comment>
<proteinExistence type="inferred from homology"/>
<dbReference type="OrthoDB" id="5721010at2"/>
<evidence type="ECO:0000256" key="1">
    <source>
        <dbReference type="ARBA" id="ARBA00009437"/>
    </source>
</evidence>
<dbReference type="Gene3D" id="1.10.10.10">
    <property type="entry name" value="Winged helix-like DNA-binding domain superfamily/Winged helix DNA-binding domain"/>
    <property type="match status" value="1"/>
</dbReference>
<dbReference type="InterPro" id="IPR036390">
    <property type="entry name" value="WH_DNA-bd_sf"/>
</dbReference>
<evidence type="ECO:0000256" key="4">
    <source>
        <dbReference type="ARBA" id="ARBA00023163"/>
    </source>
</evidence>
<gene>
    <name evidence="6" type="ORF">AZI85_12940</name>
</gene>
<evidence type="ECO:0000256" key="3">
    <source>
        <dbReference type="ARBA" id="ARBA00023125"/>
    </source>
</evidence>
<evidence type="ECO:0000259" key="5">
    <source>
        <dbReference type="PROSITE" id="PS50931"/>
    </source>
</evidence>
<dbReference type="Proteomes" id="UP000075391">
    <property type="component" value="Unassembled WGS sequence"/>
</dbReference>
<dbReference type="EMBL" id="LUKF01000020">
    <property type="protein sequence ID" value="KYG60373.1"/>
    <property type="molecule type" value="Genomic_DNA"/>
</dbReference>
<sequence>MDRIEAMKVYMRVSELSSFVKAAESLGMSKAHISNIIQQLEADTGTRLLHRTTRRVQMTQDGMTYYERCKDLLADIEELDSLFKKDAGRLSGRIRVDMSTGIAKNLIVPRLPEFLKAHPCIEIELSSTDRRVDLVREGFDCVIRVGNLTDSGLIARPLGKFTVVNCVSPLYIKKYGRPKNLEDLSEHFLVHYVQTLGAKPDGFEYFDGEKYQIKKMRSQITVNNAENYLSACLAGLGIIQAPKAGLKEYLENKSLIEILPTLKSEPMPVSLVYPHRRHVAKRVQVFMDWVSEIMRDYIV</sequence>
<keyword evidence="3" id="KW-0238">DNA-binding</keyword>
<dbReference type="InterPro" id="IPR058163">
    <property type="entry name" value="LysR-type_TF_proteobact-type"/>
</dbReference>
<keyword evidence="4" id="KW-0804">Transcription</keyword>
<accession>A0A150WBS4</accession>
<evidence type="ECO:0000313" key="6">
    <source>
        <dbReference type="EMBL" id="KYG60373.1"/>
    </source>
</evidence>
<dbReference type="AlphaFoldDB" id="A0A150WBS4"/>
<dbReference type="PANTHER" id="PTHR30537:SF72">
    <property type="entry name" value="LYSR FAMILY TRANSCRIPTIONAL REGULATOR"/>
    <property type="match status" value="1"/>
</dbReference>
<dbReference type="PANTHER" id="PTHR30537">
    <property type="entry name" value="HTH-TYPE TRANSCRIPTIONAL REGULATOR"/>
    <property type="match status" value="1"/>
</dbReference>
<protein>
    <submittedName>
        <fullName evidence="6">Transcriptional regulator</fullName>
    </submittedName>
</protein>
<feature type="domain" description="HTH lysR-type" evidence="5">
    <location>
        <begin position="1"/>
        <end position="59"/>
    </location>
</feature>
<dbReference type="SUPFAM" id="SSF53850">
    <property type="entry name" value="Periplasmic binding protein-like II"/>
    <property type="match status" value="1"/>
</dbReference>
<dbReference type="RefSeq" id="WP_063245139.1">
    <property type="nucleotide sequence ID" value="NZ_LUKF01000020.1"/>
</dbReference>
<dbReference type="PROSITE" id="PS50931">
    <property type="entry name" value="HTH_LYSR"/>
    <property type="match status" value="1"/>
</dbReference>
<comment type="similarity">
    <text evidence="1">Belongs to the LysR transcriptional regulatory family.</text>
</comment>
<organism evidence="6 7">
    <name type="scientific">Bdellovibrio bacteriovorus</name>
    <dbReference type="NCBI Taxonomy" id="959"/>
    <lineage>
        <taxon>Bacteria</taxon>
        <taxon>Pseudomonadati</taxon>
        <taxon>Bdellovibrionota</taxon>
        <taxon>Bdellovibrionia</taxon>
        <taxon>Bdellovibrionales</taxon>
        <taxon>Pseudobdellovibrionaceae</taxon>
        <taxon>Bdellovibrio</taxon>
    </lineage>
</organism>
<keyword evidence="2" id="KW-0805">Transcription regulation</keyword>
<dbReference type="InterPro" id="IPR000847">
    <property type="entry name" value="LysR_HTH_N"/>
</dbReference>
<name>A0A150WBS4_BDEBC</name>
<dbReference type="InterPro" id="IPR005119">
    <property type="entry name" value="LysR_subst-bd"/>
</dbReference>
<dbReference type="CDD" id="cd08472">
    <property type="entry name" value="PBP2_CrgA_like_3"/>
    <property type="match status" value="1"/>
</dbReference>
<dbReference type="Pfam" id="PF00126">
    <property type="entry name" value="HTH_1"/>
    <property type="match status" value="1"/>
</dbReference>
<dbReference type="GO" id="GO:0006351">
    <property type="term" value="P:DNA-templated transcription"/>
    <property type="evidence" value="ECO:0007669"/>
    <property type="project" value="TreeGrafter"/>
</dbReference>
<dbReference type="GO" id="GO:0043565">
    <property type="term" value="F:sequence-specific DNA binding"/>
    <property type="evidence" value="ECO:0007669"/>
    <property type="project" value="TreeGrafter"/>
</dbReference>
<dbReference type="FunFam" id="3.40.190.290:FF:000001">
    <property type="entry name" value="Transcriptional regulator, LysR family"/>
    <property type="match status" value="1"/>
</dbReference>
<dbReference type="Pfam" id="PF03466">
    <property type="entry name" value="LysR_substrate"/>
    <property type="match status" value="1"/>
</dbReference>
<dbReference type="Gene3D" id="3.40.190.290">
    <property type="match status" value="1"/>
</dbReference>
<dbReference type="GO" id="GO:0003700">
    <property type="term" value="F:DNA-binding transcription factor activity"/>
    <property type="evidence" value="ECO:0007669"/>
    <property type="project" value="InterPro"/>
</dbReference>
<reference evidence="6 7" key="1">
    <citation type="submission" date="2016-03" db="EMBL/GenBank/DDBJ databases">
        <authorList>
            <person name="Ploux O."/>
        </authorList>
    </citation>
    <scope>NUCLEOTIDE SEQUENCE [LARGE SCALE GENOMIC DNA]</scope>
    <source>
        <strain evidence="6 7">BER2</strain>
    </source>
</reference>